<keyword evidence="1" id="KW-0812">Transmembrane</keyword>
<reference evidence="3 5" key="1">
    <citation type="journal article" date="2015" name="Biotechnol. Bioeng.">
        <title>Genome sequence and phenotypic characterization of Caulobacter segnis.</title>
        <authorList>
            <person name="Patel S."/>
            <person name="Fletcher B."/>
            <person name="Scott D.C."/>
            <person name="Ely B."/>
        </authorList>
    </citation>
    <scope>NUCLEOTIDE SEQUENCE [LARGE SCALE GENOMIC DNA]</scope>
    <source>
        <strain evidence="3 5">PS02</strain>
    </source>
</reference>
<dbReference type="InterPro" id="IPR053150">
    <property type="entry name" value="Teicoplanin_resist-assoc"/>
</dbReference>
<dbReference type="Proteomes" id="UP000093694">
    <property type="component" value="Unassembled WGS sequence"/>
</dbReference>
<feature type="domain" description="VanZ-like" evidence="2">
    <location>
        <begin position="19"/>
        <end position="149"/>
    </location>
</feature>
<evidence type="ECO:0000259" key="2">
    <source>
        <dbReference type="Pfam" id="PF04892"/>
    </source>
</evidence>
<dbReference type="PANTHER" id="PTHR36834:SF2">
    <property type="entry name" value="MEMBRANE PROTEIN"/>
    <property type="match status" value="1"/>
</dbReference>
<dbReference type="Pfam" id="PF04892">
    <property type="entry name" value="VanZ"/>
    <property type="match status" value="1"/>
</dbReference>
<reference evidence="4 6" key="2">
    <citation type="journal article" date="2016" name="Front. Microbiol.">
        <title>Industrial Acetogenic Biocatalysts: A Comparative Metabolic and Genomic Analysis.</title>
        <authorList>
            <person name="Bengelsdorf F."/>
            <person name="Poehlein A."/>
            <person name="Sonja S."/>
            <person name="Erz C."/>
            <person name="Hummel T."/>
            <person name="Hoffmeister S."/>
            <person name="Daniel R."/>
            <person name="Durre P."/>
        </authorList>
    </citation>
    <scope>NUCLEOTIDE SEQUENCE [LARGE SCALE GENOMIC DNA]</scope>
    <source>
        <strain evidence="4 6">PTA-10522</strain>
    </source>
</reference>
<comment type="caution">
    <text evidence="3">The sequence shown here is derived from an EMBL/GenBank/DDBJ whole genome shotgun (WGS) entry which is preliminary data.</text>
</comment>
<evidence type="ECO:0000313" key="6">
    <source>
        <dbReference type="Proteomes" id="UP000093694"/>
    </source>
</evidence>
<evidence type="ECO:0000313" key="3">
    <source>
        <dbReference type="EMBL" id="OAA92834.1"/>
    </source>
</evidence>
<dbReference type="EMBL" id="LITQ01000016">
    <property type="protein sequence ID" value="OAA92834.1"/>
    <property type="molecule type" value="Genomic_DNA"/>
</dbReference>
<dbReference type="InterPro" id="IPR036259">
    <property type="entry name" value="MFS_trans_sf"/>
</dbReference>
<gene>
    <name evidence="4" type="ORF">CLCOS_12090</name>
    <name evidence="3" type="ORF">WX73_00503</name>
</gene>
<dbReference type="PANTHER" id="PTHR36834">
    <property type="entry name" value="MEMBRANE PROTEIN-RELATED"/>
    <property type="match status" value="1"/>
</dbReference>
<feature type="transmembrane region" description="Helical" evidence="1">
    <location>
        <begin position="159"/>
        <end position="180"/>
    </location>
</feature>
<proteinExistence type="predicted"/>
<keyword evidence="6" id="KW-1185">Reference proteome</keyword>
<dbReference type="Proteomes" id="UP000077384">
    <property type="component" value="Unassembled WGS sequence"/>
</dbReference>
<feature type="transmembrane region" description="Helical" evidence="1">
    <location>
        <begin position="133"/>
        <end position="150"/>
    </location>
</feature>
<dbReference type="InterPro" id="IPR006976">
    <property type="entry name" value="VanZ-like"/>
</dbReference>
<feature type="transmembrane region" description="Helical" evidence="1">
    <location>
        <begin position="12"/>
        <end position="35"/>
    </location>
</feature>
<dbReference type="RefSeq" id="WP_063601264.1">
    <property type="nucleotide sequence ID" value="NZ_LITQ01000016.1"/>
</dbReference>
<feature type="transmembrane region" description="Helical" evidence="1">
    <location>
        <begin position="105"/>
        <end position="127"/>
    </location>
</feature>
<name>A0A166SVN5_9CLOT</name>
<protein>
    <submittedName>
        <fullName evidence="3">VanZ like family protein</fullName>
    </submittedName>
</protein>
<evidence type="ECO:0000313" key="4">
    <source>
        <dbReference type="EMBL" id="OBR95776.1"/>
    </source>
</evidence>
<keyword evidence="1" id="KW-1133">Transmembrane helix</keyword>
<sequence length="326" mass="36645">MKIKFDKTRLLKAVIWILFIAYIAALFKILIFRYLSISQLFSGSYGKMRSINLIPFKTVIQDLVNSRKMGYMSAISNTFGNIIIFIPFGYFIPSLNEKYSKFRNVLISTACFSLFFEISQYILGAGSSDIDDVILNTIGGIIGCILYKYINKLIPKRNIFYVSIIIMTFIFFIGGGIVAVDQFGTYLGISKLHEQVIGGENVPKGKADIFGKLVNGRSDLITVNKIIRNNKNESTAVSSNDTKNANEDNVQVMLSKSTKVYLEKGVLKKKFLKGYSLTVTYSKIPTENISKLSSGTKISVWGKYDKGKFIANVISILDESREQQKF</sequence>
<evidence type="ECO:0000313" key="5">
    <source>
        <dbReference type="Proteomes" id="UP000077384"/>
    </source>
</evidence>
<keyword evidence="1" id="KW-0472">Membrane</keyword>
<organism evidence="3 5">
    <name type="scientific">Clostridium coskatii</name>
    <dbReference type="NCBI Taxonomy" id="1705578"/>
    <lineage>
        <taxon>Bacteria</taxon>
        <taxon>Bacillati</taxon>
        <taxon>Bacillota</taxon>
        <taxon>Clostridia</taxon>
        <taxon>Eubacteriales</taxon>
        <taxon>Clostridiaceae</taxon>
        <taxon>Clostridium</taxon>
    </lineage>
</organism>
<dbReference type="EMBL" id="LROR01000036">
    <property type="protein sequence ID" value="OBR95776.1"/>
    <property type="molecule type" value="Genomic_DNA"/>
</dbReference>
<evidence type="ECO:0000256" key="1">
    <source>
        <dbReference type="SAM" id="Phobius"/>
    </source>
</evidence>
<accession>A0A166SVN5</accession>
<dbReference type="PATRIC" id="fig|1705578.3.peg.882"/>
<feature type="transmembrane region" description="Helical" evidence="1">
    <location>
        <begin position="71"/>
        <end position="93"/>
    </location>
</feature>
<dbReference type="AlphaFoldDB" id="A0A166SVN5"/>
<dbReference type="SUPFAM" id="SSF103473">
    <property type="entry name" value="MFS general substrate transporter"/>
    <property type="match status" value="1"/>
</dbReference>